<evidence type="ECO:0000313" key="10">
    <source>
        <dbReference type="Proteomes" id="UP000600247"/>
    </source>
</evidence>
<gene>
    <name evidence="9" type="ORF">GCM10010918_49670</name>
</gene>
<dbReference type="InterPro" id="IPR050559">
    <property type="entry name" value="P-Pant_transferase_sf"/>
</dbReference>
<dbReference type="GO" id="GO:0017000">
    <property type="term" value="P:antibiotic biosynthetic process"/>
    <property type="evidence" value="ECO:0007669"/>
    <property type="project" value="UniProtKB-KW"/>
</dbReference>
<evidence type="ECO:0000256" key="3">
    <source>
        <dbReference type="ARBA" id="ARBA00022679"/>
    </source>
</evidence>
<keyword evidence="5" id="KW-0460">Magnesium</keyword>
<evidence type="ECO:0000259" key="8">
    <source>
        <dbReference type="Pfam" id="PF22624"/>
    </source>
</evidence>
<evidence type="ECO:0000256" key="2">
    <source>
        <dbReference type="ARBA" id="ARBA00010990"/>
    </source>
</evidence>
<accession>A0A917HNR2</accession>
<dbReference type="Proteomes" id="UP000600247">
    <property type="component" value="Unassembled WGS sequence"/>
</dbReference>
<dbReference type="GO" id="GO:0006633">
    <property type="term" value="P:fatty acid biosynthetic process"/>
    <property type="evidence" value="ECO:0007669"/>
    <property type="project" value="InterPro"/>
</dbReference>
<feature type="domain" description="4'-phosphopantetheinyl transferase N-terminal" evidence="8">
    <location>
        <begin position="22"/>
        <end position="103"/>
    </location>
</feature>
<comment type="cofactor">
    <cofactor evidence="1">
        <name>Mg(2+)</name>
        <dbReference type="ChEBI" id="CHEBI:18420"/>
    </cofactor>
</comment>
<proteinExistence type="inferred from homology"/>
<dbReference type="SUPFAM" id="SSF56214">
    <property type="entry name" value="4'-phosphopantetheinyl transferase"/>
    <property type="match status" value="2"/>
</dbReference>
<feature type="domain" description="4'-phosphopantetheinyl transferase" evidence="7">
    <location>
        <begin position="107"/>
        <end position="206"/>
    </location>
</feature>
<dbReference type="Pfam" id="PF01648">
    <property type="entry name" value="ACPS"/>
    <property type="match status" value="1"/>
</dbReference>
<dbReference type="GO" id="GO:0008897">
    <property type="term" value="F:holo-[acyl-carrier-protein] synthase activity"/>
    <property type="evidence" value="ECO:0007669"/>
    <property type="project" value="InterPro"/>
</dbReference>
<evidence type="ECO:0000259" key="7">
    <source>
        <dbReference type="Pfam" id="PF01648"/>
    </source>
</evidence>
<dbReference type="InterPro" id="IPR008278">
    <property type="entry name" value="4-PPantetheinyl_Trfase_dom"/>
</dbReference>
<evidence type="ECO:0000256" key="5">
    <source>
        <dbReference type="ARBA" id="ARBA00022842"/>
    </source>
</evidence>
<dbReference type="NCBIfam" id="TIGR00556">
    <property type="entry name" value="pantethn_trn"/>
    <property type="match status" value="1"/>
</dbReference>
<keyword evidence="3" id="KW-0808">Transferase</keyword>
<dbReference type="GO" id="GO:0019878">
    <property type="term" value="P:lysine biosynthetic process via aminoadipic acid"/>
    <property type="evidence" value="ECO:0007669"/>
    <property type="project" value="TreeGrafter"/>
</dbReference>
<evidence type="ECO:0000256" key="4">
    <source>
        <dbReference type="ARBA" id="ARBA00022723"/>
    </source>
</evidence>
<dbReference type="AlphaFoldDB" id="A0A917HNR2"/>
<dbReference type="RefSeq" id="WP_188892390.1">
    <property type="nucleotide sequence ID" value="NZ_BMHY01000015.1"/>
</dbReference>
<dbReference type="InterPro" id="IPR004568">
    <property type="entry name" value="Ppantetheine-prot_Trfase_dom"/>
</dbReference>
<evidence type="ECO:0000256" key="6">
    <source>
        <dbReference type="ARBA" id="ARBA00023194"/>
    </source>
</evidence>
<reference evidence="9 10" key="1">
    <citation type="journal article" date="2014" name="Int. J. Syst. Evol. Microbiol.">
        <title>Complete genome sequence of Corynebacterium casei LMG S-19264T (=DSM 44701T), isolated from a smear-ripened cheese.</title>
        <authorList>
            <consortium name="US DOE Joint Genome Institute (JGI-PGF)"/>
            <person name="Walter F."/>
            <person name="Albersmeier A."/>
            <person name="Kalinowski J."/>
            <person name="Ruckert C."/>
        </authorList>
    </citation>
    <scope>NUCLEOTIDE SEQUENCE [LARGE SCALE GENOMIC DNA]</scope>
    <source>
        <strain evidence="9 10">CGMCC 1.15286</strain>
    </source>
</reference>
<dbReference type="InterPro" id="IPR037143">
    <property type="entry name" value="4-PPantetheinyl_Trfase_dom_sf"/>
</dbReference>
<organism evidence="9 10">
    <name type="scientific">Paenibacillus radicis</name>
    <name type="common">ex Gao et al. 2016</name>
    <dbReference type="NCBI Taxonomy" id="1737354"/>
    <lineage>
        <taxon>Bacteria</taxon>
        <taxon>Bacillati</taxon>
        <taxon>Bacillota</taxon>
        <taxon>Bacilli</taxon>
        <taxon>Bacillales</taxon>
        <taxon>Paenibacillaceae</taxon>
        <taxon>Paenibacillus</taxon>
    </lineage>
</organism>
<name>A0A917HNR2_9BACL</name>
<sequence length="235" mass="27913">MLHLYYLKMDREMASMEREEWLPYVSEERRERIARFHSAKDAQRSLFGELLARYALCENTGRENSELKFIQNQYGKPKLEREQDEREIYFNLSHSGQWVVCAVDYTPVGIDVEEIKPISLEIARRFFAKDEYEALLREPEISRQQYFYALWTMKESFIKADGRGLSLSLDQFSIDVAQGRVQYQQKWQNSRLWHSQLDEEHMLAVCASPGIHKTMQHFTLSEFVRIIADKLDVLE</sequence>
<dbReference type="EMBL" id="BMHY01000015">
    <property type="protein sequence ID" value="GGG85705.1"/>
    <property type="molecule type" value="Genomic_DNA"/>
</dbReference>
<dbReference type="Gene3D" id="3.90.470.20">
    <property type="entry name" value="4'-phosphopantetheinyl transferase domain"/>
    <property type="match status" value="2"/>
</dbReference>
<dbReference type="PANTHER" id="PTHR12215">
    <property type="entry name" value="PHOSPHOPANTETHEINE TRANSFERASE"/>
    <property type="match status" value="1"/>
</dbReference>
<comment type="similarity">
    <text evidence="2">Belongs to the P-Pant transferase superfamily. Gsp/Sfp/HetI/AcpT family.</text>
</comment>
<dbReference type="GO" id="GO:0005829">
    <property type="term" value="C:cytosol"/>
    <property type="evidence" value="ECO:0007669"/>
    <property type="project" value="TreeGrafter"/>
</dbReference>
<comment type="caution">
    <text evidence="9">The sequence shown here is derived from an EMBL/GenBank/DDBJ whole genome shotgun (WGS) entry which is preliminary data.</text>
</comment>
<keyword evidence="4" id="KW-0479">Metal-binding</keyword>
<dbReference type="InterPro" id="IPR055066">
    <property type="entry name" value="AASDHPPT_N"/>
</dbReference>
<dbReference type="Pfam" id="PF22624">
    <property type="entry name" value="AASDHPPT_N"/>
    <property type="match status" value="1"/>
</dbReference>
<evidence type="ECO:0000256" key="1">
    <source>
        <dbReference type="ARBA" id="ARBA00001946"/>
    </source>
</evidence>
<keyword evidence="6" id="KW-0045">Antibiotic biosynthesis</keyword>
<evidence type="ECO:0000313" key="9">
    <source>
        <dbReference type="EMBL" id="GGG85705.1"/>
    </source>
</evidence>
<dbReference type="PANTHER" id="PTHR12215:SF10">
    <property type="entry name" value="L-AMINOADIPATE-SEMIALDEHYDE DEHYDROGENASE-PHOSPHOPANTETHEINYL TRANSFERASE"/>
    <property type="match status" value="1"/>
</dbReference>
<keyword evidence="10" id="KW-1185">Reference proteome</keyword>
<dbReference type="GO" id="GO:0000287">
    <property type="term" value="F:magnesium ion binding"/>
    <property type="evidence" value="ECO:0007669"/>
    <property type="project" value="InterPro"/>
</dbReference>
<protein>
    <submittedName>
        <fullName evidence="9">Surfactin biosynthesis protein Sfp</fullName>
    </submittedName>
</protein>